<sequence>LGSNNHVEPGGPDQGQPTYFFPRRNRFVFRIRVPADFGENEVVWTLTAHGRTARAYGTLRPGYAVDDTVLMANFGGGGAGGFHPDTVGNIPPKLMVAGKKTRSVSAGEPITLIAVATDDGKPGKRVVSASRLLGRSRSTPQAATGLRLSWFRYRGPGEVSFTPDQTKVWEDFRDGGNSPWSAGWEPPPVPPDNRWVVQVTFSEPGTYVLRCLAHDGGLQAYEDVTFRVDR</sequence>
<feature type="non-terminal residue" evidence="1">
    <location>
        <position position="1"/>
    </location>
</feature>
<dbReference type="EMBL" id="UINC01126912">
    <property type="protein sequence ID" value="SVD05695.1"/>
    <property type="molecule type" value="Genomic_DNA"/>
</dbReference>
<evidence type="ECO:0000313" key="1">
    <source>
        <dbReference type="EMBL" id="SVD05695.1"/>
    </source>
</evidence>
<organism evidence="1">
    <name type="scientific">marine metagenome</name>
    <dbReference type="NCBI Taxonomy" id="408172"/>
    <lineage>
        <taxon>unclassified sequences</taxon>
        <taxon>metagenomes</taxon>
        <taxon>ecological metagenomes</taxon>
    </lineage>
</organism>
<protein>
    <submittedName>
        <fullName evidence="1">Uncharacterized protein</fullName>
    </submittedName>
</protein>
<dbReference type="AlphaFoldDB" id="A0A382S8B9"/>
<proteinExistence type="predicted"/>
<accession>A0A382S8B9</accession>
<reference evidence="1" key="1">
    <citation type="submission" date="2018-05" db="EMBL/GenBank/DDBJ databases">
        <authorList>
            <person name="Lanie J.A."/>
            <person name="Ng W.-L."/>
            <person name="Kazmierczak K.M."/>
            <person name="Andrzejewski T.M."/>
            <person name="Davidsen T.M."/>
            <person name="Wayne K.J."/>
            <person name="Tettelin H."/>
            <person name="Glass J.I."/>
            <person name="Rusch D."/>
            <person name="Podicherti R."/>
            <person name="Tsui H.-C.T."/>
            <person name="Winkler M.E."/>
        </authorList>
    </citation>
    <scope>NUCLEOTIDE SEQUENCE</scope>
</reference>
<name>A0A382S8B9_9ZZZZ</name>
<gene>
    <name evidence="1" type="ORF">METZ01_LOCUS358549</name>
</gene>